<dbReference type="InterPro" id="IPR003660">
    <property type="entry name" value="HAMP_dom"/>
</dbReference>
<keyword evidence="1" id="KW-0472">Membrane</keyword>
<dbReference type="Pfam" id="PF08448">
    <property type="entry name" value="PAS_4"/>
    <property type="match status" value="1"/>
</dbReference>
<dbReference type="CDD" id="cd01948">
    <property type="entry name" value="EAL"/>
    <property type="match status" value="1"/>
</dbReference>
<keyword evidence="1" id="KW-1133">Transmembrane helix</keyword>
<dbReference type="SMART" id="SM00091">
    <property type="entry name" value="PAS"/>
    <property type="match status" value="2"/>
</dbReference>
<feature type="domain" description="PAS" evidence="2">
    <location>
        <begin position="268"/>
        <end position="338"/>
    </location>
</feature>
<dbReference type="CDD" id="cd00130">
    <property type="entry name" value="PAS"/>
    <property type="match status" value="2"/>
</dbReference>
<accession>A0A318KKQ7</accession>
<comment type="caution">
    <text evidence="7">The sequence shown here is derived from an EMBL/GenBank/DDBJ whole genome shotgun (WGS) entry which is preliminary data.</text>
</comment>
<dbReference type="SUPFAM" id="SSF158472">
    <property type="entry name" value="HAMP domain-like"/>
    <property type="match status" value="1"/>
</dbReference>
<dbReference type="PROSITE" id="PS50887">
    <property type="entry name" value="GGDEF"/>
    <property type="match status" value="1"/>
</dbReference>
<dbReference type="Gene3D" id="3.20.20.450">
    <property type="entry name" value="EAL domain"/>
    <property type="match status" value="1"/>
</dbReference>
<feature type="domain" description="EAL" evidence="4">
    <location>
        <begin position="686"/>
        <end position="939"/>
    </location>
</feature>
<dbReference type="GO" id="GO:0007165">
    <property type="term" value="P:signal transduction"/>
    <property type="evidence" value="ECO:0007669"/>
    <property type="project" value="InterPro"/>
</dbReference>
<dbReference type="NCBIfam" id="TIGR00229">
    <property type="entry name" value="sensory_box"/>
    <property type="match status" value="2"/>
</dbReference>
<dbReference type="Gene3D" id="3.30.450.20">
    <property type="entry name" value="PAS domain"/>
    <property type="match status" value="2"/>
</dbReference>
<feature type="domain" description="HAMP" evidence="5">
    <location>
        <begin position="204"/>
        <end position="256"/>
    </location>
</feature>
<dbReference type="SUPFAM" id="SSF141868">
    <property type="entry name" value="EAL domain-like"/>
    <property type="match status" value="1"/>
</dbReference>
<dbReference type="AlphaFoldDB" id="A0A318KKQ7"/>
<evidence type="ECO:0000259" key="2">
    <source>
        <dbReference type="PROSITE" id="PS50112"/>
    </source>
</evidence>
<dbReference type="Pfam" id="PF00990">
    <property type="entry name" value="GGDEF"/>
    <property type="match status" value="1"/>
</dbReference>
<dbReference type="PANTHER" id="PTHR44757">
    <property type="entry name" value="DIGUANYLATE CYCLASE DGCP"/>
    <property type="match status" value="1"/>
</dbReference>
<dbReference type="OrthoDB" id="9813903at2"/>
<dbReference type="InterPro" id="IPR052155">
    <property type="entry name" value="Biofilm_reg_signaling"/>
</dbReference>
<dbReference type="PANTHER" id="PTHR44757:SF2">
    <property type="entry name" value="BIOFILM ARCHITECTURE MAINTENANCE PROTEIN MBAA"/>
    <property type="match status" value="1"/>
</dbReference>
<evidence type="ECO:0000259" key="3">
    <source>
        <dbReference type="PROSITE" id="PS50113"/>
    </source>
</evidence>
<evidence type="ECO:0000256" key="1">
    <source>
        <dbReference type="SAM" id="Phobius"/>
    </source>
</evidence>
<reference evidence="7 8" key="1">
    <citation type="submission" date="2018-05" db="EMBL/GenBank/DDBJ databases">
        <title>Genomic Encyclopedia of Type Strains, Phase IV (KMG-IV): sequencing the most valuable type-strain genomes for metagenomic binning, comparative biology and taxonomic classification.</title>
        <authorList>
            <person name="Goeker M."/>
        </authorList>
    </citation>
    <scope>NUCLEOTIDE SEQUENCE [LARGE SCALE GENOMIC DNA]</scope>
    <source>
        <strain evidence="7 8">DSM 29661</strain>
    </source>
</reference>
<dbReference type="NCBIfam" id="TIGR00254">
    <property type="entry name" value="GGDEF"/>
    <property type="match status" value="1"/>
</dbReference>
<dbReference type="InterPro" id="IPR000160">
    <property type="entry name" value="GGDEF_dom"/>
</dbReference>
<dbReference type="EMBL" id="QJKI01000011">
    <property type="protein sequence ID" value="PXX78379.1"/>
    <property type="molecule type" value="Genomic_DNA"/>
</dbReference>
<dbReference type="PROSITE" id="PS50112">
    <property type="entry name" value="PAS"/>
    <property type="match status" value="1"/>
</dbReference>
<gene>
    <name evidence="7" type="ORF">DFR34_11111</name>
</gene>
<dbReference type="FunFam" id="3.20.20.450:FF:000001">
    <property type="entry name" value="Cyclic di-GMP phosphodiesterase yahA"/>
    <property type="match status" value="1"/>
</dbReference>
<sequence length="959" mass="105934">MNVFHRFSLRLALPLTLLVMLTGTLALTVGHNLYQGRQRIEQQAIGQVTQKLDQLHGLIADSLLTDDLPAVQHMVSMASADADVRMLLVVDGDGVVRAANRFEWVGSPFSQVPGALPEALSYARTSDVSRIRLAPGGRWVVAQTRLLFAPEPGELRSSQVGVLLMLYDLERAKQMAGRDSLLSALTDWLAIALMASVIYLLFHFSFNRRIQRLLTGIGRLRDGDLSTRMALPGRDELAQVAHAVDDMAGQLATHQRELAAQQMAMAESSARYRALFESSLDGIVLIDEMGDVVDANPTFRRLAGLSQDVLVGRAFHRLLDDDSRADWNGPMREQLESRGYTDEFELKLLTVAGEPAAVATKCMRLADSRGVRRGGWCLLRDLSERKQAAIEQRLAAAVYDSSSEAILVTDPDFRVCMVNPAFVQHTGQDTVTLAGSVLPAFERGRDPRNSAMLNALQRDGRWQGEHWMSRGNGETFPVWLSCAPALGDDGQVSHYIALFSDISERIATEQRMRYLAEHDELTGLANRFAFMQGLEARLDSAAPDSQLAVMFVDLDRFKPINDMMGHKVGDDLLRRVAERITEVMGELAVVARQSADEFILFAPEVSAGEAEQLGQMMVGMLAQPYRVGPYELSIAASVGVSCYPEHGLSASRLLKHAELAMSQAKRTGGSRALCYDPNMQEGEEERHALEQDLRRAIERGDLLLEYQPQLNLDTREVSAVEALLRWRHPTLGWISPAKFIPLAEETGLIQPIGQWVLKEACRQMADWHARDLPLTVAVNLSALQLRHAGLFNDVYQALAQSGVEAAFLELELTESALMENIDAMLDTLREFDELGVQLSIDDFGTGYSSLAYLRHLPIGELKIDRSFVKDLETDPHAAPIVEAILAMAHSLGLSVVAEGVETDAQFAFLAAKGCGYVQGWWLAKSMPAAELERWMAEYDIGAVAERISQARQPRAVLLG</sequence>
<dbReference type="InterPro" id="IPR013656">
    <property type="entry name" value="PAS_4"/>
</dbReference>
<keyword evidence="8" id="KW-1185">Reference proteome</keyword>
<feature type="transmembrane region" description="Helical" evidence="1">
    <location>
        <begin position="181"/>
        <end position="202"/>
    </location>
</feature>
<dbReference type="InterPro" id="IPR035965">
    <property type="entry name" value="PAS-like_dom_sf"/>
</dbReference>
<dbReference type="InterPro" id="IPR000014">
    <property type="entry name" value="PAS"/>
</dbReference>
<feature type="domain" description="GGDEF" evidence="6">
    <location>
        <begin position="545"/>
        <end position="677"/>
    </location>
</feature>
<dbReference type="GO" id="GO:0016020">
    <property type="term" value="C:membrane"/>
    <property type="evidence" value="ECO:0007669"/>
    <property type="project" value="InterPro"/>
</dbReference>
<dbReference type="SUPFAM" id="SSF55073">
    <property type="entry name" value="Nucleotide cyclase"/>
    <property type="match status" value="1"/>
</dbReference>
<dbReference type="Gene3D" id="3.30.70.270">
    <property type="match status" value="1"/>
</dbReference>
<dbReference type="Pfam" id="PF00672">
    <property type="entry name" value="HAMP"/>
    <property type="match status" value="1"/>
</dbReference>
<dbReference type="Proteomes" id="UP000247555">
    <property type="component" value="Unassembled WGS sequence"/>
</dbReference>
<dbReference type="Pfam" id="PF00563">
    <property type="entry name" value="EAL"/>
    <property type="match status" value="1"/>
</dbReference>
<dbReference type="InterPro" id="IPR001610">
    <property type="entry name" value="PAC"/>
</dbReference>
<dbReference type="InterPro" id="IPR035919">
    <property type="entry name" value="EAL_sf"/>
</dbReference>
<organism evidence="7 8">
    <name type="scientific">Rivihabitans pingtungensis</name>
    <dbReference type="NCBI Taxonomy" id="1054498"/>
    <lineage>
        <taxon>Bacteria</taxon>
        <taxon>Pseudomonadati</taxon>
        <taxon>Pseudomonadota</taxon>
        <taxon>Betaproteobacteria</taxon>
        <taxon>Neisseriales</taxon>
        <taxon>Aquaspirillaceae</taxon>
        <taxon>Rivihabitans</taxon>
    </lineage>
</organism>
<dbReference type="SMART" id="SM00267">
    <property type="entry name" value="GGDEF"/>
    <property type="match status" value="1"/>
</dbReference>
<evidence type="ECO:0000313" key="7">
    <source>
        <dbReference type="EMBL" id="PXX78379.1"/>
    </source>
</evidence>
<dbReference type="SMART" id="SM00086">
    <property type="entry name" value="PAC"/>
    <property type="match status" value="1"/>
</dbReference>
<dbReference type="SMART" id="SM00052">
    <property type="entry name" value="EAL"/>
    <property type="match status" value="1"/>
</dbReference>
<dbReference type="SUPFAM" id="SSF55785">
    <property type="entry name" value="PYP-like sensor domain (PAS domain)"/>
    <property type="match status" value="2"/>
</dbReference>
<dbReference type="CDD" id="cd01949">
    <property type="entry name" value="GGDEF"/>
    <property type="match status" value="1"/>
</dbReference>
<evidence type="ECO:0000313" key="8">
    <source>
        <dbReference type="Proteomes" id="UP000247555"/>
    </source>
</evidence>
<dbReference type="RefSeq" id="WP_110390909.1">
    <property type="nucleotide sequence ID" value="NZ_QJKI01000011.1"/>
</dbReference>
<dbReference type="PROSITE" id="PS50113">
    <property type="entry name" value="PAC"/>
    <property type="match status" value="1"/>
</dbReference>
<keyword evidence="1" id="KW-0812">Transmembrane</keyword>
<dbReference type="SMART" id="SM00304">
    <property type="entry name" value="HAMP"/>
    <property type="match status" value="1"/>
</dbReference>
<proteinExistence type="predicted"/>
<dbReference type="CDD" id="cd06225">
    <property type="entry name" value="HAMP"/>
    <property type="match status" value="1"/>
</dbReference>
<dbReference type="Pfam" id="PF13426">
    <property type="entry name" value="PAS_9"/>
    <property type="match status" value="1"/>
</dbReference>
<dbReference type="PROSITE" id="PS50885">
    <property type="entry name" value="HAMP"/>
    <property type="match status" value="1"/>
</dbReference>
<dbReference type="Gene3D" id="6.10.340.10">
    <property type="match status" value="1"/>
</dbReference>
<evidence type="ECO:0000259" key="6">
    <source>
        <dbReference type="PROSITE" id="PS50887"/>
    </source>
</evidence>
<dbReference type="InterPro" id="IPR000700">
    <property type="entry name" value="PAS-assoc_C"/>
</dbReference>
<dbReference type="InterPro" id="IPR029787">
    <property type="entry name" value="Nucleotide_cyclase"/>
</dbReference>
<dbReference type="PROSITE" id="PS50883">
    <property type="entry name" value="EAL"/>
    <property type="match status" value="1"/>
</dbReference>
<evidence type="ECO:0000259" key="5">
    <source>
        <dbReference type="PROSITE" id="PS50885"/>
    </source>
</evidence>
<protein>
    <submittedName>
        <fullName evidence="7">PAS domain S-box-containing protein/diguanylate cyclase (GGDEF)-like protein</fullName>
    </submittedName>
</protein>
<feature type="domain" description="PAC" evidence="3">
    <location>
        <begin position="462"/>
        <end position="514"/>
    </location>
</feature>
<evidence type="ECO:0000259" key="4">
    <source>
        <dbReference type="PROSITE" id="PS50883"/>
    </source>
</evidence>
<name>A0A318KKQ7_9NEIS</name>
<dbReference type="InterPro" id="IPR043128">
    <property type="entry name" value="Rev_trsase/Diguanyl_cyclase"/>
</dbReference>
<dbReference type="InterPro" id="IPR001633">
    <property type="entry name" value="EAL_dom"/>
</dbReference>